<dbReference type="AlphaFoldDB" id="A0AA97JXI8"/>
<organism evidence="5 6">
    <name type="scientific">Eublepharis macularius</name>
    <name type="common">Leopard gecko</name>
    <name type="synonym">Cyrtodactylus macularius</name>
    <dbReference type="NCBI Taxonomy" id="481883"/>
    <lineage>
        <taxon>Eukaryota</taxon>
        <taxon>Metazoa</taxon>
        <taxon>Chordata</taxon>
        <taxon>Craniata</taxon>
        <taxon>Vertebrata</taxon>
        <taxon>Euteleostomi</taxon>
        <taxon>Lepidosauria</taxon>
        <taxon>Squamata</taxon>
        <taxon>Bifurcata</taxon>
        <taxon>Gekkota</taxon>
        <taxon>Eublepharidae</taxon>
        <taxon>Eublepharinae</taxon>
        <taxon>Eublepharis</taxon>
    </lineage>
</organism>
<evidence type="ECO:0000256" key="2">
    <source>
        <dbReference type="ARBA" id="ARBA00022525"/>
    </source>
</evidence>
<sequence>MLNKGKWNTEETWSKNCWAEVLWRTASVMLRHLRLDRPPRIAANVADRAREAWAKVAQELPALSSQGQHHNISSNQMLLLRRGSCVQISYHVTLDDLGWQTWVLHPNSFIITICLGCQCHRKEERSPTPIWIQECGLLEQPSHLPPVDSKQGRCCRPRRTPLPFTFLQEDGTLVVQAPRLNSDCHCQP</sequence>
<evidence type="ECO:0000256" key="3">
    <source>
        <dbReference type="RuleBase" id="RU000354"/>
    </source>
</evidence>
<dbReference type="PROSITE" id="PS51362">
    <property type="entry name" value="TGF_BETA_2"/>
    <property type="match status" value="1"/>
</dbReference>
<proteinExistence type="inferred from homology"/>
<dbReference type="KEGG" id="emc:129336958"/>
<feature type="domain" description="TGF-beta family profile" evidence="4">
    <location>
        <begin position="48"/>
        <end position="187"/>
    </location>
</feature>
<evidence type="ECO:0000259" key="4">
    <source>
        <dbReference type="PROSITE" id="PS51362"/>
    </source>
</evidence>
<dbReference type="InterPro" id="IPR001839">
    <property type="entry name" value="TGF-b_C"/>
</dbReference>
<dbReference type="GO" id="GO:0005576">
    <property type="term" value="C:extracellular region"/>
    <property type="evidence" value="ECO:0007669"/>
    <property type="project" value="UniProtKB-SubCell"/>
</dbReference>
<comment type="similarity">
    <text evidence="3">Belongs to the TGF-beta family.</text>
</comment>
<name>A0AA97JXI8_EUBMA</name>
<dbReference type="InterPro" id="IPR029034">
    <property type="entry name" value="Cystine-knot_cytokine"/>
</dbReference>
<comment type="subcellular location">
    <subcellularLocation>
        <location evidence="1">Secreted</location>
    </subcellularLocation>
</comment>
<dbReference type="SUPFAM" id="SSF57501">
    <property type="entry name" value="Cystine-knot cytokines"/>
    <property type="match status" value="1"/>
</dbReference>
<protein>
    <submittedName>
        <fullName evidence="6">Growth/differentiation factor 15-like</fullName>
    </submittedName>
</protein>
<evidence type="ECO:0000256" key="1">
    <source>
        <dbReference type="ARBA" id="ARBA00004613"/>
    </source>
</evidence>
<evidence type="ECO:0000313" key="6">
    <source>
        <dbReference type="RefSeq" id="XP_054846368.1"/>
    </source>
</evidence>
<dbReference type="GO" id="GO:0008083">
    <property type="term" value="F:growth factor activity"/>
    <property type="evidence" value="ECO:0007669"/>
    <property type="project" value="UniProtKB-KW"/>
</dbReference>
<evidence type="ECO:0000313" key="5">
    <source>
        <dbReference type="Proteomes" id="UP001190640"/>
    </source>
</evidence>
<accession>A0AA97JXI8</accession>
<keyword evidence="5" id="KW-1185">Reference proteome</keyword>
<keyword evidence="3" id="KW-0339">Growth factor</keyword>
<reference evidence="6" key="1">
    <citation type="submission" date="2025-08" db="UniProtKB">
        <authorList>
            <consortium name="RefSeq"/>
        </authorList>
    </citation>
    <scope>IDENTIFICATION</scope>
    <source>
        <tissue evidence="6">Blood</tissue>
    </source>
</reference>
<dbReference type="GeneID" id="129336958"/>
<dbReference type="RefSeq" id="XP_054846368.1">
    <property type="nucleotide sequence ID" value="XM_054990393.1"/>
</dbReference>
<dbReference type="Pfam" id="PF00019">
    <property type="entry name" value="TGF_beta"/>
    <property type="match status" value="1"/>
</dbReference>
<dbReference type="Proteomes" id="UP001190640">
    <property type="component" value="Chromosome 1"/>
</dbReference>
<gene>
    <name evidence="6" type="primary">LOC129336958</name>
</gene>
<dbReference type="Gene3D" id="2.10.90.10">
    <property type="entry name" value="Cystine-knot cytokines"/>
    <property type="match status" value="1"/>
</dbReference>
<keyword evidence="2" id="KW-0964">Secreted</keyword>